<dbReference type="InterPro" id="IPR000225">
    <property type="entry name" value="Armadillo"/>
</dbReference>
<keyword evidence="6" id="KW-1185">Reference proteome</keyword>
<proteinExistence type="predicted"/>
<dbReference type="SMART" id="SM00064">
    <property type="entry name" value="FYVE"/>
    <property type="match status" value="1"/>
</dbReference>
<dbReference type="InterPro" id="IPR052113">
    <property type="entry name" value="FYVE-type_Zinc_Finger"/>
</dbReference>
<evidence type="ECO:0000313" key="7">
    <source>
        <dbReference type="RefSeq" id="XP_013401899.1"/>
    </source>
</evidence>
<name>A0A1S3IWH1_LINAN</name>
<dbReference type="Proteomes" id="UP000085678">
    <property type="component" value="Unplaced"/>
</dbReference>
<keyword evidence="1" id="KW-0479">Metal-binding</keyword>
<organism evidence="6 7">
    <name type="scientific">Lingula anatina</name>
    <name type="common">Brachiopod</name>
    <name type="synonym">Lingula unguis</name>
    <dbReference type="NCBI Taxonomy" id="7574"/>
    <lineage>
        <taxon>Eukaryota</taxon>
        <taxon>Metazoa</taxon>
        <taxon>Spiralia</taxon>
        <taxon>Lophotrochozoa</taxon>
        <taxon>Brachiopoda</taxon>
        <taxon>Linguliformea</taxon>
        <taxon>Lingulata</taxon>
        <taxon>Lingulida</taxon>
        <taxon>Linguloidea</taxon>
        <taxon>Lingulidae</taxon>
        <taxon>Lingula</taxon>
    </lineage>
</organism>
<evidence type="ECO:0000313" key="6">
    <source>
        <dbReference type="Proteomes" id="UP000085678"/>
    </source>
</evidence>
<keyword evidence="2 4" id="KW-0863">Zinc-finger</keyword>
<keyword evidence="3" id="KW-0862">Zinc</keyword>
<dbReference type="SUPFAM" id="SSF57903">
    <property type="entry name" value="FYVE/PHD zinc finger"/>
    <property type="match status" value="1"/>
</dbReference>
<dbReference type="InterPro" id="IPR011989">
    <property type="entry name" value="ARM-like"/>
</dbReference>
<evidence type="ECO:0000256" key="2">
    <source>
        <dbReference type="ARBA" id="ARBA00022771"/>
    </source>
</evidence>
<protein>
    <submittedName>
        <fullName evidence="7">Vacuolar protein 8-like</fullName>
    </submittedName>
</protein>
<dbReference type="KEGG" id="lak:106167615"/>
<dbReference type="AlphaFoldDB" id="A0A1S3IWH1"/>
<evidence type="ECO:0000256" key="3">
    <source>
        <dbReference type="ARBA" id="ARBA00022833"/>
    </source>
</evidence>
<gene>
    <name evidence="7" type="primary">LOC106167615</name>
</gene>
<reference evidence="7" key="1">
    <citation type="submission" date="2025-08" db="UniProtKB">
        <authorList>
            <consortium name="RefSeq"/>
        </authorList>
    </citation>
    <scope>IDENTIFICATION</scope>
    <source>
        <tissue evidence="7">Gonads</tissue>
    </source>
</reference>
<dbReference type="SUPFAM" id="SSF48371">
    <property type="entry name" value="ARM repeat"/>
    <property type="match status" value="1"/>
</dbReference>
<dbReference type="InterPro" id="IPR016024">
    <property type="entry name" value="ARM-type_fold"/>
</dbReference>
<dbReference type="SMART" id="SM00185">
    <property type="entry name" value="ARM"/>
    <property type="match status" value="6"/>
</dbReference>
<dbReference type="InterPro" id="IPR017455">
    <property type="entry name" value="Znf_FYVE-rel"/>
</dbReference>
<dbReference type="PANTHER" id="PTHR39490:SF9">
    <property type="entry name" value="FYVE-TYPE DOMAIN-CONTAINING PROTEIN"/>
    <property type="match status" value="1"/>
</dbReference>
<dbReference type="PANTHER" id="PTHR39490">
    <property type="entry name" value="ARRESTIN DOMAIN-CONTAINING PROTEIN D"/>
    <property type="match status" value="1"/>
</dbReference>
<dbReference type="Gene3D" id="3.30.40.10">
    <property type="entry name" value="Zinc/RING finger domain, C3HC4 (zinc finger)"/>
    <property type="match status" value="1"/>
</dbReference>
<dbReference type="Gene3D" id="1.25.10.10">
    <property type="entry name" value="Leucine-rich Repeat Variant"/>
    <property type="match status" value="2"/>
</dbReference>
<dbReference type="OrthoDB" id="5872154at2759"/>
<sequence length="469" mass="51837">MACIERIKIEGEDVIPAQVEGLVDVFAANNFVFSKARWVEDNEVSTCKICSNKFNQLRRKHHCRQCGRVLCSKCCSQKVPLPQLGLPDPERVCEVCKPVTECITKSRSSHQSFQLEAVQGLTELVMDSAGMKKVIELGGLQTLVFLSKQENEQIRKHVMCGLHTLASHEPLLGYLVKAGGIKATCRILSCAKEEEEQTVIAGISTLMIFCKSVDFKSQALQDGALQPILALCNMNETIALLAVSTLSLIVQDPRTHAAVIENNNKALPRIIAFTNARDEQMQEVSLNVLAHLSTGTEWHKNRLVQEDFTCGRCLLKVLKTNTRNMQIVFNAACTVANLASSEQSQSALQEHMEIMCNLLSTYDEHTDLLLHISRAVANFSKFPQNASRLVQHLPNVIAISLKSETDAIKFQGMRCLFNLLSHMARPTIEALMKDGASELLEGISDIPGVHDAIQTAILKNIPEVTSPPI</sequence>
<dbReference type="InterPro" id="IPR013083">
    <property type="entry name" value="Znf_RING/FYVE/PHD"/>
</dbReference>
<dbReference type="InParanoid" id="A0A1S3IWH1"/>
<feature type="domain" description="FYVE-type" evidence="5">
    <location>
        <begin position="41"/>
        <end position="101"/>
    </location>
</feature>
<dbReference type="Pfam" id="PF01363">
    <property type="entry name" value="FYVE"/>
    <property type="match status" value="1"/>
</dbReference>
<evidence type="ECO:0000256" key="1">
    <source>
        <dbReference type="ARBA" id="ARBA00022723"/>
    </source>
</evidence>
<evidence type="ECO:0000256" key="4">
    <source>
        <dbReference type="PROSITE-ProRule" id="PRU00091"/>
    </source>
</evidence>
<dbReference type="GO" id="GO:0008270">
    <property type="term" value="F:zinc ion binding"/>
    <property type="evidence" value="ECO:0007669"/>
    <property type="project" value="UniProtKB-KW"/>
</dbReference>
<dbReference type="InterPro" id="IPR000306">
    <property type="entry name" value="Znf_FYVE"/>
</dbReference>
<dbReference type="InterPro" id="IPR011011">
    <property type="entry name" value="Znf_FYVE_PHD"/>
</dbReference>
<accession>A0A1S3IWH1</accession>
<dbReference type="PROSITE" id="PS50178">
    <property type="entry name" value="ZF_FYVE"/>
    <property type="match status" value="1"/>
</dbReference>
<evidence type="ECO:0000259" key="5">
    <source>
        <dbReference type="PROSITE" id="PS50178"/>
    </source>
</evidence>
<dbReference type="GeneID" id="106167615"/>
<dbReference type="RefSeq" id="XP_013401899.1">
    <property type="nucleotide sequence ID" value="XM_013546445.1"/>
</dbReference>